<feature type="domain" description="CFEM" evidence="5">
    <location>
        <begin position="731"/>
        <end position="843"/>
    </location>
</feature>
<keyword evidence="4" id="KW-1015">Disulfide bond</keyword>
<proteinExistence type="predicted"/>
<keyword evidence="3" id="KW-0732">Signal</keyword>
<evidence type="ECO:0000313" key="7">
    <source>
        <dbReference type="Proteomes" id="UP000636479"/>
    </source>
</evidence>
<dbReference type="EMBL" id="JACAZF010000001">
    <property type="protein sequence ID" value="KAF7315924.1"/>
    <property type="molecule type" value="Genomic_DNA"/>
</dbReference>
<dbReference type="PROSITE" id="PS52012">
    <property type="entry name" value="CFEM"/>
    <property type="match status" value="1"/>
</dbReference>
<dbReference type="InterPro" id="IPR008427">
    <property type="entry name" value="Extracellular_membr_CFEM_dom"/>
</dbReference>
<dbReference type="SUPFAM" id="SSF52058">
    <property type="entry name" value="L domain-like"/>
    <property type="match status" value="1"/>
</dbReference>
<organism evidence="6 7">
    <name type="scientific">Mycena indigotica</name>
    <dbReference type="NCBI Taxonomy" id="2126181"/>
    <lineage>
        <taxon>Eukaryota</taxon>
        <taxon>Fungi</taxon>
        <taxon>Dikarya</taxon>
        <taxon>Basidiomycota</taxon>
        <taxon>Agaricomycotina</taxon>
        <taxon>Agaricomycetes</taxon>
        <taxon>Agaricomycetidae</taxon>
        <taxon>Agaricales</taxon>
        <taxon>Marasmiineae</taxon>
        <taxon>Mycenaceae</taxon>
        <taxon>Mycena</taxon>
    </lineage>
</organism>
<dbReference type="Gene3D" id="3.80.10.10">
    <property type="entry name" value="Ribonuclease Inhibitor"/>
    <property type="match status" value="1"/>
</dbReference>
<evidence type="ECO:0000256" key="3">
    <source>
        <dbReference type="ARBA" id="ARBA00022729"/>
    </source>
</evidence>
<evidence type="ECO:0000256" key="1">
    <source>
        <dbReference type="ARBA" id="ARBA00004613"/>
    </source>
</evidence>
<keyword evidence="7" id="KW-1185">Reference proteome</keyword>
<accession>A0A8H6WKN8</accession>
<evidence type="ECO:0000259" key="5">
    <source>
        <dbReference type="PROSITE" id="PS52012"/>
    </source>
</evidence>
<comment type="subcellular location">
    <subcellularLocation>
        <location evidence="1">Secreted</location>
    </subcellularLocation>
</comment>
<reference evidence="6" key="1">
    <citation type="submission" date="2020-05" db="EMBL/GenBank/DDBJ databases">
        <title>Mycena genomes resolve the evolution of fungal bioluminescence.</title>
        <authorList>
            <person name="Tsai I.J."/>
        </authorList>
    </citation>
    <scope>NUCLEOTIDE SEQUENCE</scope>
    <source>
        <strain evidence="6">171206Taipei</strain>
    </source>
</reference>
<dbReference type="RefSeq" id="XP_037225947.1">
    <property type="nucleotide sequence ID" value="XM_037358037.1"/>
</dbReference>
<protein>
    <recommendedName>
        <fullName evidence="5">CFEM domain-containing protein</fullName>
    </recommendedName>
</protein>
<comment type="caution">
    <text evidence="6">The sequence shown here is derived from an EMBL/GenBank/DDBJ whole genome shotgun (WGS) entry which is preliminary data.</text>
</comment>
<dbReference type="OrthoDB" id="2786563at2759"/>
<dbReference type="AlphaFoldDB" id="A0A8H6WKN8"/>
<dbReference type="Proteomes" id="UP000636479">
    <property type="component" value="Unassembled WGS sequence"/>
</dbReference>
<name>A0A8H6WKN8_9AGAR</name>
<evidence type="ECO:0000256" key="4">
    <source>
        <dbReference type="ARBA" id="ARBA00023157"/>
    </source>
</evidence>
<sequence>MPSSESLPYEIISEILSPLLTVPDELFADIHPHSPFARYSRTSTSTYLVVCKKWLHAATPLLYNTVVLRSKAQAEALARILSVHNEFGKFIKKLRVEGAYGDAMLSILGNAANLTDLLVSLEIWSDASTAGLCDGFSLINPKRLIIQEANRQRDNKKVANVIKALEWAIENSWNNLTTFSSPYAWPHEERGVRFLQCFAKAGRLHTIVARYENSLEWIYPIIKSCPLQKVGYLKQGPQKWAQRNPTLRKLIANYGRSHLQQPSHAVIIDVDGLKPVPFHTPMANAPREIRDLIWSRILKFAIMLKQSKTSVRYLGGACCLLLVCKMFLRLGRPIYYKNLSFVMTTSKLYMFEKFLAESPLATRIESISSPSYRWEASAGMPWGIFEKFLRRSGLSLQYCSLSVTNTVAGVHNAREMFSMLPNLQHLQWNCGARFEANNDEDGGELPKLTELHIKTAHPTFIDGLTVTRLPSLHKLVIAMAKNVGYVPFLTTHGSSLRSLHLSLELIDEIFISGSKHEAIPALCPCVTELSIIWPMGSAGPPPRAAFIPVIAEDLRRSTRKTPVALPAVNINPRRTFAGVTQLLFQTPYGFTKSYYCVRHWERYLLNFDTTHCPTLKQICLSTLSWPTNEREIQQSTLVRAAEKLLGRGIDVLGTNKGHFPLSKGSEATSRAIEGNLHVQAKCRESAKTTWLHRQYKTALRPSALVFISLFFPIVALPFSSSPTNLFTMLAFRTFVPAAFLLLASGALAADSSSDATLCLLGCSTTAASATGCAFDDQKCICASPVYATNLTSCATTTCKVSKSDVTGLIASGCGAATQSAPAPGASGSSTSQTNSQSNKQNAASPNYGSVGVAAVSTFALVLAGLAL</sequence>
<dbReference type="GeneID" id="59340553"/>
<gene>
    <name evidence="6" type="ORF">MIND_00109200</name>
</gene>
<evidence type="ECO:0000256" key="2">
    <source>
        <dbReference type="ARBA" id="ARBA00022525"/>
    </source>
</evidence>
<evidence type="ECO:0000313" key="6">
    <source>
        <dbReference type="EMBL" id="KAF7315924.1"/>
    </source>
</evidence>
<dbReference type="Pfam" id="PF05730">
    <property type="entry name" value="CFEM"/>
    <property type="match status" value="1"/>
</dbReference>
<dbReference type="GO" id="GO:0005576">
    <property type="term" value="C:extracellular region"/>
    <property type="evidence" value="ECO:0007669"/>
    <property type="project" value="UniProtKB-SubCell"/>
</dbReference>
<keyword evidence="2" id="KW-0964">Secreted</keyword>
<dbReference type="InterPro" id="IPR032675">
    <property type="entry name" value="LRR_dom_sf"/>
</dbReference>